<evidence type="ECO:0008006" key="3">
    <source>
        <dbReference type="Google" id="ProtNLM"/>
    </source>
</evidence>
<sequence length="59" mass="6824">MKETQANKIGGIGHVVEVDESKFGKKKYNIRRLYLSPWIETGVDIHTGEMFFVEVINRN</sequence>
<accession>A0A059F5K4</accession>
<protein>
    <recommendedName>
        <fullName evidence="3">ISXO2-like transposase domain-containing protein</fullName>
    </recommendedName>
</protein>
<reference evidence="2" key="1">
    <citation type="submission" date="2013-02" db="EMBL/GenBank/DDBJ databases">
        <authorList>
            <consortium name="The Broad Institute Genome Sequencing Platform"/>
            <person name="Cuomo C."/>
            <person name="Becnel J."/>
            <person name="Sanscrainte N."/>
            <person name="Walker B."/>
            <person name="Young S.K."/>
            <person name="Zeng Q."/>
            <person name="Gargeya S."/>
            <person name="Fitzgerald M."/>
            <person name="Haas B."/>
            <person name="Abouelleil A."/>
            <person name="Alvarado L."/>
            <person name="Arachchi H.M."/>
            <person name="Berlin A.M."/>
            <person name="Chapman S.B."/>
            <person name="Dewar J."/>
            <person name="Goldberg J."/>
            <person name="Griggs A."/>
            <person name="Gujja S."/>
            <person name="Hansen M."/>
            <person name="Howarth C."/>
            <person name="Imamovic A."/>
            <person name="Larimer J."/>
            <person name="McCowan C."/>
            <person name="Murphy C."/>
            <person name="Neiman D."/>
            <person name="Pearson M."/>
            <person name="Priest M."/>
            <person name="Roberts A."/>
            <person name="Saif S."/>
            <person name="Shea T."/>
            <person name="Sisk P."/>
            <person name="Sykes S."/>
            <person name="Wortman J."/>
            <person name="Nusbaum C."/>
            <person name="Birren B."/>
        </authorList>
    </citation>
    <scope>NUCLEOTIDE SEQUENCE [LARGE SCALE GENOMIC DNA]</scope>
    <source>
        <strain evidence="2">PRA339</strain>
    </source>
</reference>
<dbReference type="HOGENOM" id="CLU_044348_4_2_1"/>
<proteinExistence type="predicted"/>
<keyword evidence="2" id="KW-1185">Reference proteome</keyword>
<reference evidence="1 2" key="2">
    <citation type="submission" date="2014-03" db="EMBL/GenBank/DDBJ databases">
        <title>The Genome Sequence of Anncaliia algerae insect isolate PRA339.</title>
        <authorList>
            <consortium name="The Broad Institute Genome Sequencing Platform"/>
            <consortium name="The Broad Institute Genome Sequencing Center for Infectious Disease"/>
            <person name="Cuomo C."/>
            <person name="Becnel J."/>
            <person name="Sanscrainte N."/>
            <person name="Walker B."/>
            <person name="Young S.K."/>
            <person name="Zeng Q."/>
            <person name="Gargeya S."/>
            <person name="Fitzgerald M."/>
            <person name="Haas B."/>
            <person name="Abouelleil A."/>
            <person name="Alvarado L."/>
            <person name="Arachchi H.M."/>
            <person name="Berlin A.M."/>
            <person name="Chapman S.B."/>
            <person name="Dewar J."/>
            <person name="Goldberg J."/>
            <person name="Griggs A."/>
            <person name="Gujja S."/>
            <person name="Hansen M."/>
            <person name="Howarth C."/>
            <person name="Imamovic A."/>
            <person name="Larimer J."/>
            <person name="McCowan C."/>
            <person name="Murphy C."/>
            <person name="Neiman D."/>
            <person name="Pearson M."/>
            <person name="Priest M."/>
            <person name="Roberts A."/>
            <person name="Saif S."/>
            <person name="Shea T."/>
            <person name="Sisk P."/>
            <person name="Sykes S."/>
            <person name="Wortman J."/>
            <person name="Nusbaum C."/>
            <person name="Birren B."/>
        </authorList>
    </citation>
    <scope>NUCLEOTIDE SEQUENCE [LARGE SCALE GENOMIC DNA]</scope>
    <source>
        <strain evidence="1 2">PRA339</strain>
    </source>
</reference>
<dbReference type="OrthoDB" id="5598606at2759"/>
<organism evidence="1 2">
    <name type="scientific">Anncaliia algerae PRA339</name>
    <dbReference type="NCBI Taxonomy" id="1288291"/>
    <lineage>
        <taxon>Eukaryota</taxon>
        <taxon>Fungi</taxon>
        <taxon>Fungi incertae sedis</taxon>
        <taxon>Microsporidia</taxon>
        <taxon>Tubulinosematoidea</taxon>
        <taxon>Tubulinosematidae</taxon>
        <taxon>Anncaliia</taxon>
    </lineage>
</organism>
<evidence type="ECO:0000313" key="1">
    <source>
        <dbReference type="EMBL" id="KCZ82392.1"/>
    </source>
</evidence>
<dbReference type="EMBL" id="KK365130">
    <property type="protein sequence ID" value="KCZ82392.1"/>
    <property type="molecule type" value="Genomic_DNA"/>
</dbReference>
<name>A0A059F5K4_9MICR</name>
<evidence type="ECO:0000313" key="2">
    <source>
        <dbReference type="Proteomes" id="UP000030655"/>
    </source>
</evidence>
<dbReference type="AlphaFoldDB" id="A0A059F5K4"/>
<dbReference type="VEuPathDB" id="MicrosporidiaDB:H312_00050"/>
<gene>
    <name evidence="1" type="ORF">H312_00050</name>
</gene>
<dbReference type="Proteomes" id="UP000030655">
    <property type="component" value="Unassembled WGS sequence"/>
</dbReference>